<keyword evidence="3" id="KW-1185">Reference proteome</keyword>
<name>A0A4C2AAB3_EUMVA</name>
<proteinExistence type="predicted"/>
<gene>
    <name evidence="2" type="ORF">EVAR_71021_1</name>
</gene>
<dbReference type="Proteomes" id="UP000299102">
    <property type="component" value="Unassembled WGS sequence"/>
</dbReference>
<evidence type="ECO:0000313" key="2">
    <source>
        <dbReference type="EMBL" id="GBP96752.1"/>
    </source>
</evidence>
<reference evidence="2 3" key="1">
    <citation type="journal article" date="2019" name="Commun. Biol.">
        <title>The bagworm genome reveals a unique fibroin gene that provides high tensile strength.</title>
        <authorList>
            <person name="Kono N."/>
            <person name="Nakamura H."/>
            <person name="Ohtoshi R."/>
            <person name="Tomita M."/>
            <person name="Numata K."/>
            <person name="Arakawa K."/>
        </authorList>
    </citation>
    <scope>NUCLEOTIDE SEQUENCE [LARGE SCALE GENOMIC DNA]</scope>
</reference>
<evidence type="ECO:0000256" key="1">
    <source>
        <dbReference type="SAM" id="MobiDB-lite"/>
    </source>
</evidence>
<dbReference type="AlphaFoldDB" id="A0A4C2AAB3"/>
<dbReference type="EMBL" id="BGZK01002829">
    <property type="protein sequence ID" value="GBP96752.1"/>
    <property type="molecule type" value="Genomic_DNA"/>
</dbReference>
<sequence length="221" mass="24820">MRNVREICHGTYVLVRRRSCGRAHGKAKHATYLRGRTVECLEPLILLIGQIYSLVAYARADIGWIPPSCVSTFTFSTTIAIAMSMLFSVLICPTVDFNYGPAFDSQPGPHLSRFRFWPALDTGPAVKSDFVTASHSGSSHVVDFNFNLTLDLDLGLVLGFKSLFCSPSRLRFRFLYQSRFRFERNKPAGIDEQQTRVDCEKSKSRPTRAARLGRAGRTATF</sequence>
<feature type="region of interest" description="Disordered" evidence="1">
    <location>
        <begin position="201"/>
        <end position="221"/>
    </location>
</feature>
<feature type="compositionally biased region" description="Low complexity" evidence="1">
    <location>
        <begin position="207"/>
        <end position="221"/>
    </location>
</feature>
<organism evidence="2 3">
    <name type="scientific">Eumeta variegata</name>
    <name type="common">Bagworm moth</name>
    <name type="synonym">Eumeta japonica</name>
    <dbReference type="NCBI Taxonomy" id="151549"/>
    <lineage>
        <taxon>Eukaryota</taxon>
        <taxon>Metazoa</taxon>
        <taxon>Ecdysozoa</taxon>
        <taxon>Arthropoda</taxon>
        <taxon>Hexapoda</taxon>
        <taxon>Insecta</taxon>
        <taxon>Pterygota</taxon>
        <taxon>Neoptera</taxon>
        <taxon>Endopterygota</taxon>
        <taxon>Lepidoptera</taxon>
        <taxon>Glossata</taxon>
        <taxon>Ditrysia</taxon>
        <taxon>Tineoidea</taxon>
        <taxon>Psychidae</taxon>
        <taxon>Oiketicinae</taxon>
        <taxon>Eumeta</taxon>
    </lineage>
</organism>
<comment type="caution">
    <text evidence="2">The sequence shown here is derived from an EMBL/GenBank/DDBJ whole genome shotgun (WGS) entry which is preliminary data.</text>
</comment>
<evidence type="ECO:0000313" key="3">
    <source>
        <dbReference type="Proteomes" id="UP000299102"/>
    </source>
</evidence>
<accession>A0A4C2AAB3</accession>
<protein>
    <submittedName>
        <fullName evidence="2">Uncharacterized protein</fullName>
    </submittedName>
</protein>